<gene>
    <name evidence="6" type="ORF">EC9_01350</name>
</gene>
<dbReference type="GO" id="GO:0020037">
    <property type="term" value="F:heme binding"/>
    <property type="evidence" value="ECO:0007669"/>
    <property type="project" value="InterPro"/>
</dbReference>
<feature type="domain" description="Cytochrome C Planctomycete-type" evidence="5">
    <location>
        <begin position="40"/>
        <end position="101"/>
    </location>
</feature>
<dbReference type="SUPFAM" id="SSF46626">
    <property type="entry name" value="Cytochrome c"/>
    <property type="match status" value="1"/>
</dbReference>
<dbReference type="Pfam" id="PF07583">
    <property type="entry name" value="PSCyt2"/>
    <property type="match status" value="1"/>
</dbReference>
<feature type="domain" description="DUF1553" evidence="4">
    <location>
        <begin position="871"/>
        <end position="1129"/>
    </location>
</feature>
<feature type="region of interest" description="Disordered" evidence="1">
    <location>
        <begin position="949"/>
        <end position="968"/>
    </location>
</feature>
<feature type="signal peptide" evidence="2">
    <location>
        <begin position="1"/>
        <end position="21"/>
    </location>
</feature>
<accession>A0A517LTP0</accession>
<dbReference type="RefSeq" id="WP_145341477.1">
    <property type="nucleotide sequence ID" value="NZ_CP036261.1"/>
</dbReference>
<dbReference type="Pfam" id="PF07587">
    <property type="entry name" value="PSD1"/>
    <property type="match status" value="1"/>
</dbReference>
<dbReference type="GO" id="GO:0009055">
    <property type="term" value="F:electron transfer activity"/>
    <property type="evidence" value="ECO:0007669"/>
    <property type="project" value="InterPro"/>
</dbReference>
<dbReference type="EMBL" id="CP036261">
    <property type="protein sequence ID" value="QDS85977.1"/>
    <property type="molecule type" value="Genomic_DNA"/>
</dbReference>
<feature type="chain" id="PRO_5022173412" evidence="2">
    <location>
        <begin position="22"/>
        <end position="1184"/>
    </location>
</feature>
<dbReference type="Proteomes" id="UP000319557">
    <property type="component" value="Chromosome"/>
</dbReference>
<feature type="compositionally biased region" description="Basic and acidic residues" evidence="1">
    <location>
        <begin position="950"/>
        <end position="965"/>
    </location>
</feature>
<evidence type="ECO:0000256" key="2">
    <source>
        <dbReference type="SAM" id="SignalP"/>
    </source>
</evidence>
<dbReference type="PANTHER" id="PTHR35889">
    <property type="entry name" value="CYCLOINULO-OLIGOSACCHARIDE FRUCTANOTRANSFERASE-RELATED"/>
    <property type="match status" value="1"/>
</dbReference>
<feature type="domain" description="DUF1549" evidence="3">
    <location>
        <begin position="151"/>
        <end position="356"/>
    </location>
</feature>
<dbReference type="KEGG" id="ruv:EC9_01350"/>
<dbReference type="AlphaFoldDB" id="A0A517LTP0"/>
<dbReference type="InterPro" id="IPR022655">
    <property type="entry name" value="DUF1553"/>
</dbReference>
<evidence type="ECO:0000256" key="1">
    <source>
        <dbReference type="SAM" id="MobiDB-lite"/>
    </source>
</evidence>
<evidence type="ECO:0000259" key="5">
    <source>
        <dbReference type="Pfam" id="PF07635"/>
    </source>
</evidence>
<dbReference type="InterPro" id="IPR011444">
    <property type="entry name" value="DUF1549"/>
</dbReference>
<name>A0A517LTP0_9BACT</name>
<dbReference type="InterPro" id="IPR011429">
    <property type="entry name" value="Cyt_c_Planctomycete-type"/>
</dbReference>
<keyword evidence="2" id="KW-0732">Signal</keyword>
<keyword evidence="7" id="KW-1185">Reference proteome</keyword>
<evidence type="ECO:0000259" key="3">
    <source>
        <dbReference type="Pfam" id="PF07583"/>
    </source>
</evidence>
<evidence type="ECO:0000313" key="7">
    <source>
        <dbReference type="Proteomes" id="UP000319557"/>
    </source>
</evidence>
<evidence type="ECO:0000259" key="4">
    <source>
        <dbReference type="Pfam" id="PF07587"/>
    </source>
</evidence>
<evidence type="ECO:0000313" key="6">
    <source>
        <dbReference type="EMBL" id="QDS85977.1"/>
    </source>
</evidence>
<organism evidence="6 7">
    <name type="scientific">Rosistilla ulvae</name>
    <dbReference type="NCBI Taxonomy" id="1930277"/>
    <lineage>
        <taxon>Bacteria</taxon>
        <taxon>Pseudomonadati</taxon>
        <taxon>Planctomycetota</taxon>
        <taxon>Planctomycetia</taxon>
        <taxon>Pirellulales</taxon>
        <taxon>Pirellulaceae</taxon>
        <taxon>Rosistilla</taxon>
    </lineage>
</organism>
<reference evidence="6 7" key="1">
    <citation type="submission" date="2019-02" db="EMBL/GenBank/DDBJ databases">
        <title>Deep-cultivation of Planctomycetes and their phenomic and genomic characterization uncovers novel biology.</title>
        <authorList>
            <person name="Wiegand S."/>
            <person name="Jogler M."/>
            <person name="Boedeker C."/>
            <person name="Pinto D."/>
            <person name="Vollmers J."/>
            <person name="Rivas-Marin E."/>
            <person name="Kohn T."/>
            <person name="Peeters S.H."/>
            <person name="Heuer A."/>
            <person name="Rast P."/>
            <person name="Oberbeckmann S."/>
            <person name="Bunk B."/>
            <person name="Jeske O."/>
            <person name="Meyerdierks A."/>
            <person name="Storesund J.E."/>
            <person name="Kallscheuer N."/>
            <person name="Luecker S."/>
            <person name="Lage O.M."/>
            <person name="Pohl T."/>
            <person name="Merkel B.J."/>
            <person name="Hornburger P."/>
            <person name="Mueller R.-W."/>
            <person name="Bruemmer F."/>
            <person name="Labrenz M."/>
            <person name="Spormann A.M."/>
            <person name="Op den Camp H."/>
            <person name="Overmann J."/>
            <person name="Amann R."/>
            <person name="Jetten M.S.M."/>
            <person name="Mascher T."/>
            <person name="Medema M.H."/>
            <person name="Devos D.P."/>
            <person name="Kaster A.-K."/>
            <person name="Ovreas L."/>
            <person name="Rohde M."/>
            <person name="Galperin M.Y."/>
            <person name="Jogler C."/>
        </authorList>
    </citation>
    <scope>NUCLEOTIDE SEQUENCE [LARGE SCALE GENOMIC DNA]</scope>
    <source>
        <strain evidence="6 7">EC9</strain>
    </source>
</reference>
<dbReference type="Pfam" id="PF07635">
    <property type="entry name" value="PSCyt1"/>
    <property type="match status" value="1"/>
</dbReference>
<proteinExistence type="predicted"/>
<dbReference type="InterPro" id="IPR036909">
    <property type="entry name" value="Cyt_c-like_dom_sf"/>
</dbReference>
<dbReference type="PANTHER" id="PTHR35889:SF3">
    <property type="entry name" value="F-BOX DOMAIN-CONTAINING PROTEIN"/>
    <property type="match status" value="1"/>
</dbReference>
<protein>
    <submittedName>
        <fullName evidence="6">Planctomycete cytochrome C</fullName>
    </submittedName>
</protein>
<dbReference type="OrthoDB" id="127107at2"/>
<sequence precursor="true">MLLRILSSMGLCLVWHLCCFAEQSQVDFNRDIRPILSNHCFSCHGPDAEHRQAGLRLDEAEPALAELDSGDRAIVPGDVDASTLIARIASDDEGDVMPPVDFHKPLTAKQKQLLTDWIAQGAPFSAHWSLLPPVKAAPPAISDPSIQADGPIDQFIARKAIDAGLSINPPADRRSLIRRATFDLTGLPPTLQEVRDFVDDKSPNAYEKLIDRLLESKRFGEHQARYWLDLVRYGDTHGLHLDNYREMWPYRDWVIAAINDNKPLDEFITEQLAGDLIPNATLQQQIASGFNRLNVTTSEGGSIYDEVYVRNCVDRVSAFGTVFLGMTTGCAVCHDHKFDPISARDFYSLFAYFNSLDGRALDGNKKDHPPTVQVPTAEHESQLKQLREELDLLDIEMEGDLTGVDEAQHRWEQRLTGGQAIQWVPLIPDKVTTESDLKLEQLEDGSVKATGTPAATDTLVIEAPVPAGDNWQLLQLEVLAEENKPGGISSNGNAVLTEMEVEIASPMSGNRWLPVKLIYGEADYEQPDGKFAIGYAFDGKQDKDAGWAIGGHLNPGTRSAWLVASSFLTDGADSRLRIKLHFKSQWAGHQFGQVRLSVSDAVPQPAADQQLVLGDWDQTGPFPVEYPTAGYFRTFASEGRKFNADEKFGSHEVPWTKQPTYADAAAHDLPTVGDEPSVVLLHRTIEAKTPQKVTLLLGTQDGLVLFVNQKKQGELQQQRDFASLRDEYEIDLKQGVNHILLKVVSHGGRPSRFAFAVRSPSAPVPASIVEIAKLDPAARTDDQADAIRAYYRRVASIDPDWLVLRAQKDGLLNQITAVEKSFPTTLVWKELKEPRPSHVLLRGEYDQKGEVVPRAVPAALPPLPEGVPNDRMGLAKWLTDPSHPLTARVAVNRYWQQLFGTGIVKTSEDFGAQGEPPSHPQLLDWLAIDFRDSGWDVKRMVKQIMMSQTYRRDQHVSPQQRDSDPSNRLLARGARFRLDAEMLRDQALMASGLLVEKQGGPSVKPPQPEGLWEAVGYSGSDTVNFKPDSGEKIYRRSLYTFWKRTSGPPTMTMLDAPSRESCTARRERTNTPLQALMMLNELQFVECSRNLGQRVIAEGGSDDAQKIAWAFETLTSRTPSETETAELVGLLNDARAAFAKDPENANRLIKLGQSPTPDSIDPIELAAWTAVASTLINLDEVVTK</sequence>